<dbReference type="AlphaFoldDB" id="A0AAN4W3H0"/>
<evidence type="ECO:0000259" key="3">
    <source>
        <dbReference type="Pfam" id="PF07715"/>
    </source>
</evidence>
<dbReference type="RefSeq" id="WP_338239497.1">
    <property type="nucleotide sequence ID" value="NZ_BQKE01000005.1"/>
</dbReference>
<evidence type="ECO:0000313" key="4">
    <source>
        <dbReference type="EMBL" id="GJM64432.1"/>
    </source>
</evidence>
<dbReference type="InterPro" id="IPR037066">
    <property type="entry name" value="Plug_dom_sf"/>
</dbReference>
<keyword evidence="1" id="KW-0998">Cell outer membrane</keyword>
<dbReference type="EMBL" id="BQKE01000005">
    <property type="protein sequence ID" value="GJM64432.1"/>
    <property type="molecule type" value="Genomic_DNA"/>
</dbReference>
<dbReference type="PROSITE" id="PS52016">
    <property type="entry name" value="TONB_DEPENDENT_REC_3"/>
    <property type="match status" value="1"/>
</dbReference>
<dbReference type="NCBIfam" id="TIGR04056">
    <property type="entry name" value="OMP_RagA_SusC"/>
    <property type="match status" value="1"/>
</dbReference>
<dbReference type="InterPro" id="IPR039426">
    <property type="entry name" value="TonB-dep_rcpt-like"/>
</dbReference>
<dbReference type="Proteomes" id="UP001310022">
    <property type="component" value="Unassembled WGS sequence"/>
</dbReference>
<dbReference type="NCBIfam" id="TIGR04057">
    <property type="entry name" value="SusC_RagA_signa"/>
    <property type="match status" value="1"/>
</dbReference>
<dbReference type="InterPro" id="IPR023996">
    <property type="entry name" value="TonB-dep_OMP_SusC/RagA"/>
</dbReference>
<feature type="chain" id="PRO_5042919273" evidence="2">
    <location>
        <begin position="22"/>
        <end position="1008"/>
    </location>
</feature>
<name>A0AAN4W3H0_9BACT</name>
<protein>
    <submittedName>
        <fullName evidence="4">SusC/RagA family TonB-linked outer membrane protein</fullName>
    </submittedName>
</protein>
<feature type="signal peptide" evidence="2">
    <location>
        <begin position="1"/>
        <end position="21"/>
    </location>
</feature>
<dbReference type="Gene3D" id="2.170.130.10">
    <property type="entry name" value="TonB-dependent receptor, plug domain"/>
    <property type="match status" value="1"/>
</dbReference>
<dbReference type="Pfam" id="PF13715">
    <property type="entry name" value="CarbopepD_reg_2"/>
    <property type="match status" value="1"/>
</dbReference>
<evidence type="ECO:0000256" key="1">
    <source>
        <dbReference type="PROSITE-ProRule" id="PRU01360"/>
    </source>
</evidence>
<keyword evidence="1" id="KW-0813">Transport</keyword>
<dbReference type="InterPro" id="IPR008969">
    <property type="entry name" value="CarboxyPept-like_regulatory"/>
</dbReference>
<proteinExistence type="inferred from homology"/>
<comment type="similarity">
    <text evidence="1">Belongs to the TonB-dependent receptor family.</text>
</comment>
<evidence type="ECO:0000313" key="5">
    <source>
        <dbReference type="Proteomes" id="UP001310022"/>
    </source>
</evidence>
<accession>A0AAN4W3H0</accession>
<keyword evidence="1" id="KW-0472">Membrane</keyword>
<dbReference type="SUPFAM" id="SSF56935">
    <property type="entry name" value="Porins"/>
    <property type="match status" value="1"/>
</dbReference>
<reference evidence="4 5" key="1">
    <citation type="submission" date="2021-12" db="EMBL/GenBank/DDBJ databases">
        <title>Genome sequencing of bacteria with rrn-lacking chromosome and rrn-plasmid.</title>
        <authorList>
            <person name="Anda M."/>
            <person name="Iwasaki W."/>
        </authorList>
    </citation>
    <scope>NUCLEOTIDE SEQUENCE [LARGE SCALE GENOMIC DNA]</scope>
    <source>
        <strain evidence="4 5">NBRC 15940</strain>
    </source>
</reference>
<keyword evidence="2" id="KW-0732">Signal</keyword>
<feature type="domain" description="TonB-dependent receptor plug" evidence="3">
    <location>
        <begin position="113"/>
        <end position="215"/>
    </location>
</feature>
<keyword evidence="1" id="KW-0812">Transmembrane</keyword>
<dbReference type="InterPro" id="IPR012910">
    <property type="entry name" value="Plug_dom"/>
</dbReference>
<keyword evidence="5" id="KW-1185">Reference proteome</keyword>
<dbReference type="SUPFAM" id="SSF49464">
    <property type="entry name" value="Carboxypeptidase regulatory domain-like"/>
    <property type="match status" value="1"/>
</dbReference>
<comment type="subcellular location">
    <subcellularLocation>
        <location evidence="1">Cell outer membrane</location>
        <topology evidence="1">Multi-pass membrane protein</topology>
    </subcellularLocation>
</comment>
<comment type="caution">
    <text evidence="4">The sequence shown here is derived from an EMBL/GenBank/DDBJ whole genome shotgun (WGS) entry which is preliminary data.</text>
</comment>
<dbReference type="InterPro" id="IPR023997">
    <property type="entry name" value="TonB-dep_OMP_SusC/RagA_CS"/>
</dbReference>
<sequence length="1008" mass="111311">MQFKILNFCIALFFLSTAAMAQVTITGQVLDETAVGLPGVSVIEVGTVNGTVTDFNGNYELKVSEAAKVQYSFVGYQSITEAVAGRSVIEVQLKPDVVMIDEVVVVGYGAAKKEDLTSAIAIVETEEVAKIPVTSFEQALQGKTAGVTVIQSGAPGGAADVRIRGTGSINGSSPLYVVDGVINAPAPSPEDISSIQILKDAASCAIYGSRGANGVIIVTTKRGKKGDVKVSFKTVQGVQSVAKPLNLLNADEFITYWNTNSAVDKVYPNGSSITRPQRVDLAQNDPDNYYRNTSWLDELYGMGSFSTYNASVSSASEHGNHYFSFDHRDNNGIQKGSGFSQTSVQLNNEYKKGIFTVGENLNARFINRGDNSSRLETALRQSPLLEVYNPNSTGRHDRWAGNTELDNSNNPNPIASIEGRNVDHKEDWLTGSAYMEIEPMEGLKFRGNYNLMLQNTDVFVKEYARQEGTTGPSLPTTRANHDSKRVFNQQLEFTGSYARTWENHNFSALVGFTQEDNRTRALDAFADRFAVDDPYSLKGRLDDASMNVGGYYIENALRSVLGRVMYDYQGKYLFTANFRSDGTSNFQKGKRWNSYPSFSFGWRVSDESFMDSYDWVDLLKLRSGWGRIGRRVGAMGNNQLTLLNSANYIINGELVTGVTIGSIIDEDLTWETSTNTGVGMDLSILRSKFEFTVDYFHNLSDGMILATRIPSSSGMGSEHRSVIITNAGALKNTGLEISGTYNKFEGDFTYSLTTALTFERTKVTSLGGEPFLVGGQTQYYRDGLTRTEVGRNIGEFYGYVTDGIYQVEDTDIPVGKSPGDIRFKDLNGDGKIDAEDRTYIGSPMPDFTGSLTANFGYKGWDLSLFFYGVYGNKIFNHNRYHTETLSKSFNQSVDVLNAWTPDNPSNTMPRFTDQHTDNYDLASDRFIEDGSYLRLQNVSLGYTLPSKWLDRVQIDKCRIYATVQNAFTLTNFSGMDPEIYASDMLSRGINNAQYPLARTVALGFELGF</sequence>
<dbReference type="Pfam" id="PF07715">
    <property type="entry name" value="Plug"/>
    <property type="match status" value="1"/>
</dbReference>
<evidence type="ECO:0000256" key="2">
    <source>
        <dbReference type="SAM" id="SignalP"/>
    </source>
</evidence>
<keyword evidence="1" id="KW-1134">Transmembrane beta strand</keyword>
<gene>
    <name evidence="4" type="ORF">PEDI_49840</name>
</gene>
<dbReference type="GO" id="GO:0009279">
    <property type="term" value="C:cell outer membrane"/>
    <property type="evidence" value="ECO:0007669"/>
    <property type="project" value="UniProtKB-SubCell"/>
</dbReference>
<organism evidence="4 5">
    <name type="scientific">Persicobacter diffluens</name>
    <dbReference type="NCBI Taxonomy" id="981"/>
    <lineage>
        <taxon>Bacteria</taxon>
        <taxon>Pseudomonadati</taxon>
        <taxon>Bacteroidota</taxon>
        <taxon>Cytophagia</taxon>
        <taxon>Cytophagales</taxon>
        <taxon>Persicobacteraceae</taxon>
        <taxon>Persicobacter</taxon>
    </lineage>
</organism>